<gene>
    <name evidence="2" type="ORF">PYK22_03137</name>
</gene>
<feature type="region of interest" description="Disordered" evidence="1">
    <location>
        <begin position="1"/>
        <end position="59"/>
    </location>
</feature>
<dbReference type="Proteomes" id="UP000031518">
    <property type="component" value="Unassembled WGS sequence"/>
</dbReference>
<evidence type="ECO:0000313" key="2">
    <source>
        <dbReference type="EMBL" id="CDM67088.1"/>
    </source>
</evidence>
<evidence type="ECO:0000313" key="3">
    <source>
        <dbReference type="Proteomes" id="UP000031518"/>
    </source>
</evidence>
<dbReference type="OrthoDB" id="123098at2"/>
<dbReference type="RefSeq" id="WP_083437914.1">
    <property type="nucleotide sequence ID" value="NZ_CBXV010000008.1"/>
</dbReference>
<dbReference type="AlphaFoldDB" id="A0A0B6X0Q3"/>
<reference evidence="2 3" key="2">
    <citation type="submission" date="2015-01" db="EMBL/GenBank/DDBJ databases">
        <title>Complete genome sequence of Pyrinomonas methylaliphatogenes type strain K22T.</title>
        <authorList>
            <person name="Lee K.C.Y."/>
            <person name="Power J.F."/>
            <person name="Dunfield P.F."/>
            <person name="Morgan X.C."/>
            <person name="Huttenhower C."/>
            <person name="Stott M.B."/>
        </authorList>
    </citation>
    <scope>NUCLEOTIDE SEQUENCE [LARGE SCALE GENOMIC DNA]</scope>
    <source>
        <strain evidence="2 3">K22</strain>
    </source>
</reference>
<proteinExistence type="predicted"/>
<name>A0A0B6X0Q3_9BACT</name>
<dbReference type="STRING" id="454194.PYK22_03137"/>
<dbReference type="InterPro" id="IPR010920">
    <property type="entry name" value="LSM_dom_sf"/>
</dbReference>
<dbReference type="SUPFAM" id="SSF50182">
    <property type="entry name" value="Sm-like ribonucleoproteins"/>
    <property type="match status" value="1"/>
</dbReference>
<evidence type="ECO:0000256" key="1">
    <source>
        <dbReference type="SAM" id="MobiDB-lite"/>
    </source>
</evidence>
<feature type="compositionally biased region" description="Basic and acidic residues" evidence="1">
    <location>
        <begin position="12"/>
        <end position="26"/>
    </location>
</feature>
<reference evidence="2 3" key="1">
    <citation type="submission" date="2013-12" db="EMBL/GenBank/DDBJ databases">
        <authorList>
            <person name="Stott M."/>
        </authorList>
    </citation>
    <scope>NUCLEOTIDE SEQUENCE [LARGE SCALE GENOMIC DNA]</scope>
    <source>
        <strain evidence="2 3">K22</strain>
    </source>
</reference>
<protein>
    <submittedName>
        <fullName evidence="2">Uncharacterized protein</fullName>
    </submittedName>
</protein>
<sequence>MNRKLIRPSLAEIKEREAMQQRERAAQRNTIPPQQRAVQQPQPTPATAVAPAMPQPRKRIPPVETFAEVFYYKKQMDAHTPMVIVLQDGEEIEGTIEWYDRGAIKVNRKSAPNLLLLKHNIKYMYKAEERATADDKEAEQEE</sequence>
<keyword evidence="3" id="KW-1185">Reference proteome</keyword>
<organism evidence="2 3">
    <name type="scientific">Pyrinomonas methylaliphatogenes</name>
    <dbReference type="NCBI Taxonomy" id="454194"/>
    <lineage>
        <taxon>Bacteria</taxon>
        <taxon>Pseudomonadati</taxon>
        <taxon>Acidobacteriota</taxon>
        <taxon>Blastocatellia</taxon>
        <taxon>Blastocatellales</taxon>
        <taxon>Pyrinomonadaceae</taxon>
        <taxon>Pyrinomonas</taxon>
    </lineage>
</organism>
<feature type="compositionally biased region" description="Low complexity" evidence="1">
    <location>
        <begin position="32"/>
        <end position="52"/>
    </location>
</feature>
<dbReference type="EMBL" id="CBXV010000008">
    <property type="protein sequence ID" value="CDM67088.1"/>
    <property type="molecule type" value="Genomic_DNA"/>
</dbReference>
<dbReference type="Gene3D" id="2.30.30.100">
    <property type="match status" value="1"/>
</dbReference>
<accession>A0A0B6X0Q3</accession>